<evidence type="ECO:0000256" key="3">
    <source>
        <dbReference type="ARBA" id="ARBA00022448"/>
    </source>
</evidence>
<sequence>MSVEHAASPLLPVVILLTAGVLAVPIFKRLGLGAVLGYFSAGILIGPHVFGFFDDPQQILHLAELGVVMFLFIIGLEMRPSKLWQMRGQIFGLGAAQVVLCCSLLTLLGVSVFDLSWSVAFVGGAGFVLSSTAVVMQMLAERGESNTPVGQQALSILLLEDLAIVPLLAIVAFISPNQAADSSSQWGEIALALGALAALIIAGKWLLNPLFAILAASRAREVMTAAALLVVLGAALLMEISGLSMAMGAFLAGVLLSESSYRHQIEADIEPFKGILLGLFFLAVGMSLNLSIIATQWAWVALAVITFMLTKALGIYVIARLFKSNNRQALLRTTMFAQGGEFAFVLYAAAVTSGLMDTQTNALLSATVILSMALTPMVMIAVDRLLPPEKVSADGLEKAENLQGQVLVIGFGRFGQIASQVPLSRGFELAIIDNDPIRIREAAKFGRHIYFGDGTQLDILHTSGAAQAQAIMICIDDKQAVDHIVDLAQHSFPNTKLIARAWDRRHYIELLNKGVDYVVRETAAAAFELGEKTLGALGVDKEEAERITQDIRLRDSRLLCEQVSAGIDMQQYSPKPQPLTETHID</sequence>
<feature type="transmembrane region" description="Helical" evidence="13">
    <location>
        <begin position="299"/>
        <end position="322"/>
    </location>
</feature>
<keyword evidence="11" id="KW-0406">Ion transport</keyword>
<dbReference type="PANTHER" id="PTHR46157:SF8">
    <property type="entry name" value="GLUTATHIONE-REGULATED POTASSIUM-EFFLUX SYSTEM PROTEIN"/>
    <property type="match status" value="1"/>
</dbReference>
<comment type="caution">
    <text evidence="15">The sequence shown here is derived from an EMBL/GenBank/DDBJ whole genome shotgun (WGS) entry which is preliminary data.</text>
</comment>
<evidence type="ECO:0000256" key="5">
    <source>
        <dbReference type="ARBA" id="ARBA00022475"/>
    </source>
</evidence>
<dbReference type="EMBL" id="VDGV01000114">
    <property type="protein sequence ID" value="TNG88646.1"/>
    <property type="molecule type" value="Genomic_DNA"/>
</dbReference>
<feature type="transmembrane region" description="Helical" evidence="13">
    <location>
        <begin position="119"/>
        <end position="140"/>
    </location>
</feature>
<dbReference type="Proteomes" id="UP000294619">
    <property type="component" value="Unassembled WGS sequence"/>
</dbReference>
<evidence type="ECO:0000256" key="11">
    <source>
        <dbReference type="ARBA" id="ARBA00023065"/>
    </source>
</evidence>
<feature type="transmembrane region" description="Helical" evidence="13">
    <location>
        <begin position="6"/>
        <end position="27"/>
    </location>
</feature>
<dbReference type="InterPro" id="IPR004771">
    <property type="entry name" value="K/H_exchanger"/>
</dbReference>
<evidence type="ECO:0000256" key="13">
    <source>
        <dbReference type="SAM" id="Phobius"/>
    </source>
</evidence>
<dbReference type="SUPFAM" id="SSF51735">
    <property type="entry name" value="NAD(P)-binding Rossmann-fold domains"/>
    <property type="match status" value="1"/>
</dbReference>
<keyword evidence="7" id="KW-0633">Potassium transport</keyword>
<dbReference type="GO" id="GO:0008324">
    <property type="term" value="F:monoatomic cation transmembrane transporter activity"/>
    <property type="evidence" value="ECO:0007669"/>
    <property type="project" value="InterPro"/>
</dbReference>
<dbReference type="RefSeq" id="WP_132966125.1">
    <property type="nucleotide sequence ID" value="NZ_LEKL01000081.1"/>
</dbReference>
<keyword evidence="12 13" id="KW-0472">Membrane</keyword>
<feature type="transmembrane region" description="Helical" evidence="13">
    <location>
        <begin position="219"/>
        <end position="237"/>
    </location>
</feature>
<dbReference type="Proteomes" id="UP000305526">
    <property type="component" value="Unassembled WGS sequence"/>
</dbReference>
<dbReference type="GO" id="GO:0006813">
    <property type="term" value="P:potassium ion transport"/>
    <property type="evidence" value="ECO:0007669"/>
    <property type="project" value="UniProtKB-KW"/>
</dbReference>
<feature type="transmembrane region" description="Helical" evidence="13">
    <location>
        <begin position="59"/>
        <end position="78"/>
    </location>
</feature>
<feature type="transmembrane region" description="Helical" evidence="13">
    <location>
        <begin position="34"/>
        <end position="53"/>
    </location>
</feature>
<keyword evidence="18" id="KW-1185">Reference proteome</keyword>
<keyword evidence="8 13" id="KW-0812">Transmembrane</keyword>
<evidence type="ECO:0000313" key="15">
    <source>
        <dbReference type="EMBL" id="TCV87884.1"/>
    </source>
</evidence>
<dbReference type="AlphaFoldDB" id="A0A4R3YAY9"/>
<feature type="transmembrane region" description="Helical" evidence="13">
    <location>
        <begin position="329"/>
        <end position="350"/>
    </location>
</feature>
<dbReference type="EMBL" id="SMCP01000004">
    <property type="protein sequence ID" value="TCV87884.1"/>
    <property type="molecule type" value="Genomic_DNA"/>
</dbReference>
<comment type="similarity">
    <text evidence="2">Belongs to the monovalent cation:proton antiporter 2 (CPA2) transporter (TC 2.A.37) family.</text>
</comment>
<evidence type="ECO:0000256" key="12">
    <source>
        <dbReference type="ARBA" id="ARBA00023136"/>
    </source>
</evidence>
<dbReference type="InterPro" id="IPR003148">
    <property type="entry name" value="RCK_N"/>
</dbReference>
<dbReference type="InterPro" id="IPR036291">
    <property type="entry name" value="NAD(P)-bd_dom_sf"/>
</dbReference>
<evidence type="ECO:0000313" key="18">
    <source>
        <dbReference type="Proteomes" id="UP000305526"/>
    </source>
</evidence>
<evidence type="ECO:0000256" key="2">
    <source>
        <dbReference type="ARBA" id="ARBA00005551"/>
    </source>
</evidence>
<feature type="transmembrane region" description="Helical" evidence="13">
    <location>
        <begin position="186"/>
        <end position="207"/>
    </location>
</feature>
<evidence type="ECO:0000256" key="10">
    <source>
        <dbReference type="ARBA" id="ARBA00022989"/>
    </source>
</evidence>
<comment type="subcellular location">
    <subcellularLocation>
        <location evidence="1">Cell inner membrane</location>
        <topology evidence="1">Multi-pass membrane protein</topology>
    </subcellularLocation>
</comment>
<keyword evidence="6" id="KW-0997">Cell inner membrane</keyword>
<dbReference type="GO" id="GO:0005886">
    <property type="term" value="C:plasma membrane"/>
    <property type="evidence" value="ECO:0007669"/>
    <property type="project" value="UniProtKB-SubCell"/>
</dbReference>
<keyword evidence="10 13" id="KW-1133">Transmembrane helix</keyword>
<feature type="domain" description="RCK N-terminal" evidence="14">
    <location>
        <begin position="403"/>
        <end position="519"/>
    </location>
</feature>
<evidence type="ECO:0000256" key="8">
    <source>
        <dbReference type="ARBA" id="ARBA00022692"/>
    </source>
</evidence>
<gene>
    <name evidence="15" type="ORF">EDC16_10472</name>
    <name evidence="16" type="ORF">FHQ21_11090</name>
</gene>
<feature type="transmembrane region" description="Helical" evidence="13">
    <location>
        <begin position="274"/>
        <end position="293"/>
    </location>
</feature>
<dbReference type="FunFam" id="1.20.1530.20:FF:000001">
    <property type="entry name" value="Glutathione-regulated potassium-efflux system protein KefB"/>
    <property type="match status" value="1"/>
</dbReference>
<feature type="transmembrane region" description="Helical" evidence="13">
    <location>
        <begin position="362"/>
        <end position="382"/>
    </location>
</feature>
<organism evidence="15 17">
    <name type="scientific">Testudinibacter aquarius</name>
    <dbReference type="NCBI Taxonomy" id="1524974"/>
    <lineage>
        <taxon>Bacteria</taxon>
        <taxon>Pseudomonadati</taxon>
        <taxon>Pseudomonadota</taxon>
        <taxon>Gammaproteobacteria</taxon>
        <taxon>Pasteurellales</taxon>
        <taxon>Pasteurellaceae</taxon>
        <taxon>Testudinibacter</taxon>
    </lineage>
</organism>
<evidence type="ECO:0000259" key="14">
    <source>
        <dbReference type="PROSITE" id="PS51201"/>
    </source>
</evidence>
<accession>A0A4R3YAY9</accession>
<dbReference type="PANTHER" id="PTHR46157">
    <property type="entry name" value="K(+) EFFLUX ANTIPORTER 3, CHLOROPLASTIC"/>
    <property type="match status" value="1"/>
</dbReference>
<dbReference type="FunFam" id="3.40.50.720:FF:000036">
    <property type="entry name" value="Glutathione-regulated potassium-efflux system protein KefB"/>
    <property type="match status" value="1"/>
</dbReference>
<name>A0A4R3YAY9_9PAST</name>
<keyword evidence="9" id="KW-0630">Potassium</keyword>
<dbReference type="Pfam" id="PF02254">
    <property type="entry name" value="TrkA_N"/>
    <property type="match status" value="1"/>
</dbReference>
<feature type="transmembrane region" description="Helical" evidence="13">
    <location>
        <begin position="152"/>
        <end position="174"/>
    </location>
</feature>
<keyword evidence="3" id="KW-0813">Transport</keyword>
<dbReference type="GO" id="GO:0015297">
    <property type="term" value="F:antiporter activity"/>
    <property type="evidence" value="ECO:0007669"/>
    <property type="project" value="UniProtKB-KW"/>
</dbReference>
<dbReference type="PROSITE" id="PS51201">
    <property type="entry name" value="RCK_N"/>
    <property type="match status" value="1"/>
</dbReference>
<dbReference type="GO" id="GO:1902600">
    <property type="term" value="P:proton transmembrane transport"/>
    <property type="evidence" value="ECO:0007669"/>
    <property type="project" value="InterPro"/>
</dbReference>
<evidence type="ECO:0000256" key="9">
    <source>
        <dbReference type="ARBA" id="ARBA00022958"/>
    </source>
</evidence>
<feature type="transmembrane region" description="Helical" evidence="13">
    <location>
        <begin position="90"/>
        <end position="113"/>
    </location>
</feature>
<reference evidence="15 17" key="1">
    <citation type="submission" date="2019-03" db="EMBL/GenBank/DDBJ databases">
        <title>Genomic Encyclopedia of Type Strains, Phase IV (KMG-IV): sequencing the most valuable type-strain genomes for metagenomic binning, comparative biology and taxonomic classification.</title>
        <authorList>
            <person name="Goeker M."/>
        </authorList>
    </citation>
    <scope>NUCLEOTIDE SEQUENCE [LARGE SCALE GENOMIC DNA]</scope>
    <source>
        <strain evidence="15 17">DSM 28140</strain>
    </source>
</reference>
<dbReference type="NCBIfam" id="TIGR00932">
    <property type="entry name" value="2a37"/>
    <property type="match status" value="1"/>
</dbReference>
<keyword evidence="5" id="KW-1003">Cell membrane</keyword>
<dbReference type="Gene3D" id="3.40.50.720">
    <property type="entry name" value="NAD(P)-binding Rossmann-like Domain"/>
    <property type="match status" value="1"/>
</dbReference>
<evidence type="ECO:0000256" key="7">
    <source>
        <dbReference type="ARBA" id="ARBA00022538"/>
    </source>
</evidence>
<dbReference type="InterPro" id="IPR038770">
    <property type="entry name" value="Na+/solute_symporter_sf"/>
</dbReference>
<protein>
    <submittedName>
        <fullName evidence="15">Kef-type potassium/proton antiporter (CPA2 family)</fullName>
    </submittedName>
    <submittedName>
        <fullName evidence="16">Potassium transporter</fullName>
    </submittedName>
</protein>
<evidence type="ECO:0000313" key="16">
    <source>
        <dbReference type="EMBL" id="TNG88646.1"/>
    </source>
</evidence>
<keyword evidence="4" id="KW-0050">Antiport</keyword>
<reference evidence="16 18" key="2">
    <citation type="submission" date="2019-05" db="EMBL/GenBank/DDBJ databases">
        <title>Pasteurellaceae isolates from reptiles.</title>
        <authorList>
            <person name="Bojesen A.M."/>
            <person name="Lund E."/>
        </authorList>
    </citation>
    <scope>NUCLEOTIDE SEQUENCE [LARGE SCALE GENOMIC DNA]</scope>
    <source>
        <strain evidence="16 18">ELNT2x</strain>
    </source>
</reference>
<dbReference type="InterPro" id="IPR006153">
    <property type="entry name" value="Cation/H_exchanger_TM"/>
</dbReference>
<evidence type="ECO:0000313" key="17">
    <source>
        <dbReference type="Proteomes" id="UP000294619"/>
    </source>
</evidence>
<proteinExistence type="inferred from homology"/>
<evidence type="ECO:0000256" key="6">
    <source>
        <dbReference type="ARBA" id="ARBA00022519"/>
    </source>
</evidence>
<dbReference type="Pfam" id="PF00999">
    <property type="entry name" value="Na_H_Exchanger"/>
    <property type="match status" value="1"/>
</dbReference>
<dbReference type="Gene3D" id="1.20.1530.20">
    <property type="match status" value="1"/>
</dbReference>
<evidence type="ECO:0000256" key="1">
    <source>
        <dbReference type="ARBA" id="ARBA00004429"/>
    </source>
</evidence>
<evidence type="ECO:0000256" key="4">
    <source>
        <dbReference type="ARBA" id="ARBA00022449"/>
    </source>
</evidence>